<dbReference type="InterPro" id="IPR018060">
    <property type="entry name" value="HTH_AraC"/>
</dbReference>
<evidence type="ECO:0000256" key="1">
    <source>
        <dbReference type="ARBA" id="ARBA00023015"/>
    </source>
</evidence>
<organism evidence="6 7">
    <name type="scientific">Cohnella cellulosilytica</name>
    <dbReference type="NCBI Taxonomy" id="986710"/>
    <lineage>
        <taxon>Bacteria</taxon>
        <taxon>Bacillati</taxon>
        <taxon>Bacillota</taxon>
        <taxon>Bacilli</taxon>
        <taxon>Bacillales</taxon>
        <taxon>Paenibacillaceae</taxon>
        <taxon>Cohnella</taxon>
    </lineage>
</organism>
<keyword evidence="4" id="KW-0472">Membrane</keyword>
<comment type="caution">
    <text evidence="6">The sequence shown here is derived from an EMBL/GenBank/DDBJ whole genome shotgun (WGS) entry which is preliminary data.</text>
</comment>
<dbReference type="SUPFAM" id="SSF46689">
    <property type="entry name" value="Homeodomain-like"/>
    <property type="match status" value="1"/>
</dbReference>
<keyword evidence="4" id="KW-1133">Transmembrane helix</keyword>
<dbReference type="PANTHER" id="PTHR43280">
    <property type="entry name" value="ARAC-FAMILY TRANSCRIPTIONAL REGULATOR"/>
    <property type="match status" value="1"/>
</dbReference>
<keyword evidence="2" id="KW-0238">DNA-binding</keyword>
<gene>
    <name evidence="6" type="ORF">ACFQMJ_21050</name>
</gene>
<dbReference type="Gene3D" id="1.10.10.60">
    <property type="entry name" value="Homeodomain-like"/>
    <property type="match status" value="2"/>
</dbReference>
<proteinExistence type="predicted"/>
<feature type="transmembrane region" description="Helical" evidence="4">
    <location>
        <begin position="300"/>
        <end position="319"/>
    </location>
</feature>
<accession>A0ABW2FHJ5</accession>
<dbReference type="InterPro" id="IPR041522">
    <property type="entry name" value="CdaR_GGDEF"/>
</dbReference>
<keyword evidence="3" id="KW-0804">Transcription</keyword>
<keyword evidence="7" id="KW-1185">Reference proteome</keyword>
<reference evidence="7" key="1">
    <citation type="journal article" date="2019" name="Int. J. Syst. Evol. Microbiol.">
        <title>The Global Catalogue of Microorganisms (GCM) 10K type strain sequencing project: providing services to taxonomists for standard genome sequencing and annotation.</title>
        <authorList>
            <consortium name="The Broad Institute Genomics Platform"/>
            <consortium name="The Broad Institute Genome Sequencing Center for Infectious Disease"/>
            <person name="Wu L."/>
            <person name="Ma J."/>
        </authorList>
    </citation>
    <scope>NUCLEOTIDE SEQUENCE [LARGE SCALE GENOMIC DNA]</scope>
    <source>
        <strain evidence="7">KCTC 12907</strain>
    </source>
</reference>
<dbReference type="Pfam" id="PF17853">
    <property type="entry name" value="GGDEF_2"/>
    <property type="match status" value="1"/>
</dbReference>
<dbReference type="InterPro" id="IPR009057">
    <property type="entry name" value="Homeodomain-like_sf"/>
</dbReference>
<evidence type="ECO:0000256" key="4">
    <source>
        <dbReference type="SAM" id="Phobius"/>
    </source>
</evidence>
<dbReference type="PROSITE" id="PS01124">
    <property type="entry name" value="HTH_ARAC_FAMILY_2"/>
    <property type="match status" value="1"/>
</dbReference>
<evidence type="ECO:0000313" key="6">
    <source>
        <dbReference type="EMBL" id="MFC7151032.1"/>
    </source>
</evidence>
<dbReference type="InterPro" id="IPR018062">
    <property type="entry name" value="HTH_AraC-typ_CS"/>
</dbReference>
<evidence type="ECO:0000313" key="7">
    <source>
        <dbReference type="Proteomes" id="UP001596378"/>
    </source>
</evidence>
<keyword evidence="4" id="KW-0812">Transmembrane</keyword>
<protein>
    <submittedName>
        <fullName evidence="6">Helix-turn-helix domain-containing protein</fullName>
    </submittedName>
</protein>
<dbReference type="PROSITE" id="PS00041">
    <property type="entry name" value="HTH_ARAC_FAMILY_1"/>
    <property type="match status" value="1"/>
</dbReference>
<dbReference type="Proteomes" id="UP001596378">
    <property type="component" value="Unassembled WGS sequence"/>
</dbReference>
<dbReference type="InterPro" id="IPR020449">
    <property type="entry name" value="Tscrpt_reg_AraC-type_HTH"/>
</dbReference>
<dbReference type="PRINTS" id="PR00032">
    <property type="entry name" value="HTHARAC"/>
</dbReference>
<keyword evidence="1" id="KW-0805">Transcription regulation</keyword>
<evidence type="ECO:0000256" key="2">
    <source>
        <dbReference type="ARBA" id="ARBA00023125"/>
    </source>
</evidence>
<dbReference type="EMBL" id="JBHTAI010000014">
    <property type="protein sequence ID" value="MFC7151032.1"/>
    <property type="molecule type" value="Genomic_DNA"/>
</dbReference>
<dbReference type="PANTHER" id="PTHR43280:SF2">
    <property type="entry name" value="HTH-TYPE TRANSCRIPTIONAL REGULATOR EXSA"/>
    <property type="match status" value="1"/>
</dbReference>
<evidence type="ECO:0000256" key="3">
    <source>
        <dbReference type="ARBA" id="ARBA00023163"/>
    </source>
</evidence>
<dbReference type="RefSeq" id="WP_378049775.1">
    <property type="nucleotide sequence ID" value="NZ_JBHMDN010000021.1"/>
</dbReference>
<feature type="domain" description="HTH araC/xylS-type" evidence="5">
    <location>
        <begin position="665"/>
        <end position="764"/>
    </location>
</feature>
<name>A0ABW2FHJ5_9BACL</name>
<sequence>MKGPTFSPMFRKFAISYLIVLLLPNIAGYLSYRASADVAVANSVENSRLLLNQSKEILETRLNEVKSFTKQLAINQDLTRLMSETLPEGEHNVYGLWKMSRDISNFSKTNEYLQSFYIYLNNSDVVLAPDAVFFRPEHFYANNRYADMSLQEWREGMLNRIHENEILPLSPYVRSNNPSSVITVVQSLPLNSLYRPKATVVVTINERKVGSLLDSMSERYGGWGFITDGDGNTMLASGIDQADIEQLARVPSGLEEDWRRFENGMLLISIRSDATGWRYTAGIPEGVVKEKANQIQRETWTFNAVALLAGLLIVVLFSYRNSAPIARLLGMFKEHPGTDGSAIRNEYVFLAGSISRLMSSNKELEEELDKQLPLLRDSFVKRLLTGEFLSPGEIAAVSSRLGMKPLPERGCVGLVRMIGYDSESSEEMIHEYNLARLVLKAKLLETMPRLLITDWGSDKIAVLYPFGETESGEAEEEDGFARRLEQASGNALRNYPMTLALATGDSYRTLRDVSRSFDEAQQALEHSAYAGENRLTRYREIVRETEMFYYPIDTEQRLLKTLKAGDAEESLRVLDRVLTMNLAERELSYEMRQQLISELKGTLLKLLDQQPFYDEEFAAAVGSRIAQLQPADKTEKLRSALEWIVNELCRDVSKKKVDRYHETIEAVKQFIEREYANADLSLYRIVEAVNRPEKFVTQLFKEYAGESPIDYLERVRIGRAAELLLENELTIDEIAVQVGYNSGHSFRRAFKRVKGTAPSAYRQSSL</sequence>
<dbReference type="SMART" id="SM00342">
    <property type="entry name" value="HTH_ARAC"/>
    <property type="match status" value="1"/>
</dbReference>
<evidence type="ECO:0000259" key="5">
    <source>
        <dbReference type="PROSITE" id="PS01124"/>
    </source>
</evidence>
<dbReference type="Pfam" id="PF12833">
    <property type="entry name" value="HTH_18"/>
    <property type="match status" value="1"/>
</dbReference>